<keyword evidence="1" id="KW-1133">Transmembrane helix</keyword>
<evidence type="ECO:0000313" key="3">
    <source>
        <dbReference type="Proteomes" id="UP000628448"/>
    </source>
</evidence>
<feature type="transmembrane region" description="Helical" evidence="1">
    <location>
        <begin position="63"/>
        <end position="85"/>
    </location>
</feature>
<sequence>MGRLFKNIRGLAQPAVFFIPFTFYFILFTVGLVFANYWLHNRLLAPESSFTAILQLLVKTGTWFLIIILWVALLSVVISFLIFLAKKRSNHINVSIKTLPALHNNHPAQKIHISVNPVVKPLLGFIKLRLQYDHNLYSDKFLLAEAKQQQLFSTSFSGDYEWKLPEIKEYHVQKLIVYFEDFFQFFSFTVSLPVQDRFHTHPFAPPVKNVQLTPRKTEDTATRIEELKRVEGEYINYKNFEDNDDVRRIVWKVYAKNKELVVRIPEVLDPYASHAYIYPSFYTGFDIAGSPTAEIYFLNYYKTVLWGIYQQLQKQGFELKFIQDQQTPVKHFNDHAQMVQYAITTSKWQNDKALKEFVNNKDASLVIVSSFSIADELQNMLDSVGGNTVIVFVKLSRSLHYSYFTGILKWLFVQAEKNELDVYKSKWQLSLLRPKVMQNERRIEAMLEKYSKTMVI</sequence>
<protein>
    <submittedName>
        <fullName evidence="2">DUF58 domain-containing protein</fullName>
    </submittedName>
</protein>
<organism evidence="2 3">
    <name type="scientific">Panacibacter microcysteis</name>
    <dbReference type="NCBI Taxonomy" id="2793269"/>
    <lineage>
        <taxon>Bacteria</taxon>
        <taxon>Pseudomonadati</taxon>
        <taxon>Bacteroidota</taxon>
        <taxon>Chitinophagia</taxon>
        <taxon>Chitinophagales</taxon>
        <taxon>Chitinophagaceae</taxon>
        <taxon>Panacibacter</taxon>
    </lineage>
</organism>
<gene>
    <name evidence="2" type="ORF">I5907_10275</name>
</gene>
<name>A0A931E5M8_9BACT</name>
<comment type="caution">
    <text evidence="2">The sequence shown here is derived from an EMBL/GenBank/DDBJ whole genome shotgun (WGS) entry which is preliminary data.</text>
</comment>
<keyword evidence="3" id="KW-1185">Reference proteome</keyword>
<proteinExistence type="predicted"/>
<keyword evidence="1" id="KW-0472">Membrane</keyword>
<dbReference type="AlphaFoldDB" id="A0A931E5M8"/>
<keyword evidence="1" id="KW-0812">Transmembrane</keyword>
<accession>A0A931E5M8</accession>
<dbReference type="RefSeq" id="WP_196990625.1">
    <property type="nucleotide sequence ID" value="NZ_JADWYR010000001.1"/>
</dbReference>
<dbReference type="Proteomes" id="UP000628448">
    <property type="component" value="Unassembled WGS sequence"/>
</dbReference>
<reference evidence="2" key="1">
    <citation type="submission" date="2020-11" db="EMBL/GenBank/DDBJ databases">
        <title>Bacterial whole genome sequence for Panacibacter sp. DH6.</title>
        <authorList>
            <person name="Le V."/>
            <person name="Ko S."/>
            <person name="Ahn C.-Y."/>
            <person name="Oh H.-M."/>
        </authorList>
    </citation>
    <scope>NUCLEOTIDE SEQUENCE</scope>
    <source>
        <strain evidence="2">DH6</strain>
    </source>
</reference>
<feature type="transmembrane region" description="Helical" evidence="1">
    <location>
        <begin position="12"/>
        <end position="39"/>
    </location>
</feature>
<evidence type="ECO:0000256" key="1">
    <source>
        <dbReference type="SAM" id="Phobius"/>
    </source>
</evidence>
<dbReference type="EMBL" id="JADWYR010000001">
    <property type="protein sequence ID" value="MBG9376622.1"/>
    <property type="molecule type" value="Genomic_DNA"/>
</dbReference>
<evidence type="ECO:0000313" key="2">
    <source>
        <dbReference type="EMBL" id="MBG9376622.1"/>
    </source>
</evidence>